<dbReference type="Proteomes" id="UP001497493">
    <property type="component" value="Chromosome"/>
</dbReference>
<dbReference type="RefSeq" id="WP_348758112.1">
    <property type="nucleotide sequence ID" value="NZ_OZ026884.1"/>
</dbReference>
<reference evidence="7 8" key="1">
    <citation type="submission" date="2024-04" db="EMBL/GenBank/DDBJ databases">
        <authorList>
            <person name="Cremers G."/>
        </authorList>
    </citation>
    <scope>NUCLEOTIDE SEQUENCE [LARGE SCALE GENOMIC DNA]</scope>
    <source>
        <strain evidence="7">MeCH1-AG</strain>
    </source>
</reference>
<evidence type="ECO:0000256" key="5">
    <source>
        <dbReference type="ARBA" id="ARBA00023014"/>
    </source>
</evidence>
<evidence type="ECO:0000256" key="1">
    <source>
        <dbReference type="ARBA" id="ARBA00001966"/>
    </source>
</evidence>
<feature type="domain" description="Radical SAM core" evidence="6">
    <location>
        <begin position="193"/>
        <end position="412"/>
    </location>
</feature>
<dbReference type="SFLD" id="SFLDF00404">
    <property type="entry name" value="hopanetetrol_cyclitol_ether_sy"/>
    <property type="match status" value="1"/>
</dbReference>
<dbReference type="SFLD" id="SFLDG01082">
    <property type="entry name" value="B12-binding_domain_containing"/>
    <property type="match status" value="1"/>
</dbReference>
<keyword evidence="8" id="KW-1185">Reference proteome</keyword>
<dbReference type="Pfam" id="PF04055">
    <property type="entry name" value="Radical_SAM"/>
    <property type="match status" value="1"/>
</dbReference>
<dbReference type="Gene3D" id="3.30.750.200">
    <property type="match status" value="1"/>
</dbReference>
<keyword evidence="4" id="KW-0408">Iron</keyword>
<dbReference type="InterPro" id="IPR007197">
    <property type="entry name" value="rSAM"/>
</dbReference>
<dbReference type="EMBL" id="OZ026884">
    <property type="protein sequence ID" value="CAL1241608.1"/>
    <property type="molecule type" value="Genomic_DNA"/>
</dbReference>
<dbReference type="SFLD" id="SFLDG01123">
    <property type="entry name" value="methyltransferase_(Class_B)"/>
    <property type="match status" value="1"/>
</dbReference>
<keyword evidence="5" id="KW-0411">Iron-sulfur</keyword>
<dbReference type="InterPro" id="IPR006638">
    <property type="entry name" value="Elp3/MiaA/NifB-like_rSAM"/>
</dbReference>
<evidence type="ECO:0000256" key="3">
    <source>
        <dbReference type="ARBA" id="ARBA00022723"/>
    </source>
</evidence>
<protein>
    <submittedName>
        <fullName evidence="7">Hopanoid biosynthesis associated radical SAM protein HpnJ</fullName>
    </submittedName>
</protein>
<name>A0ABP1CBL1_9GAMM</name>
<dbReference type="InterPro" id="IPR051198">
    <property type="entry name" value="BchE-like"/>
</dbReference>
<dbReference type="CDD" id="cd01335">
    <property type="entry name" value="Radical_SAM"/>
    <property type="match status" value="1"/>
</dbReference>
<dbReference type="InterPro" id="IPR058240">
    <property type="entry name" value="rSAM_sf"/>
</dbReference>
<dbReference type="PANTHER" id="PTHR43409:SF16">
    <property type="entry name" value="SLR0320 PROTEIN"/>
    <property type="match status" value="1"/>
</dbReference>
<evidence type="ECO:0000313" key="7">
    <source>
        <dbReference type="EMBL" id="CAL1241608.1"/>
    </source>
</evidence>
<dbReference type="NCBIfam" id="TIGR03471">
    <property type="entry name" value="HpnJ"/>
    <property type="match status" value="1"/>
</dbReference>
<gene>
    <name evidence="7" type="ORF">MECH1_V1_2832</name>
</gene>
<sequence length="474" mass="53814">MLKTLFLQAPSFEGFDGGAGSRYQAKREIKSFWYPTWLAQPAALVPGSRLLDAPADGLDVEATLAIAQEYELVVIHTSTPSFPTDARFAELLKARHPGVIVGMVGAKVAVDPVGSLNASPAIDWVAREEFDYTCLEVAEGRPYSEILGLSYRNADGSLSHTAPRPLLEDMDQLPFVAPVYRRDLNLNNYFIGYLKHPYVSLYTGRGCRSKCTFCLWPQTVGGHRYRVRSPEHVLEEVRWIKEHMPEVQEIMFDDDTFTDLRPRAEEIARGLGRLGVTWSCNAKANVPYETLKILKDNGLRLLLVGYESGDDQILRNIKKGLRTDIARRFTEDCRKLGIIIHGTFILGLPGETRETIEKTIRFAQEINPHTVQVSLAAPYPGTRLYREAVARGWLEENDAINLVNEQGIQLAAISYPHLSKEEIFHGVETFYKRFYFRPSKIWEIVTEMLGSWEMTKRRLREGVEFFRFLSAHQG</sequence>
<evidence type="ECO:0000259" key="6">
    <source>
        <dbReference type="PROSITE" id="PS51918"/>
    </source>
</evidence>
<evidence type="ECO:0000313" key="8">
    <source>
        <dbReference type="Proteomes" id="UP001497493"/>
    </source>
</evidence>
<keyword evidence="3" id="KW-0479">Metal-binding</keyword>
<comment type="cofactor">
    <cofactor evidence="1">
        <name>[4Fe-4S] cluster</name>
        <dbReference type="ChEBI" id="CHEBI:49883"/>
    </cofactor>
</comment>
<dbReference type="SFLD" id="SFLDS00029">
    <property type="entry name" value="Radical_SAM"/>
    <property type="match status" value="1"/>
</dbReference>
<evidence type="ECO:0000256" key="4">
    <source>
        <dbReference type="ARBA" id="ARBA00023004"/>
    </source>
</evidence>
<evidence type="ECO:0000256" key="2">
    <source>
        <dbReference type="ARBA" id="ARBA00022691"/>
    </source>
</evidence>
<accession>A0ABP1CBL1</accession>
<dbReference type="InterPro" id="IPR017834">
    <property type="entry name" value="Hopanoid_synth-assoc_rSAM_HpnJ"/>
</dbReference>
<dbReference type="PROSITE" id="PS51918">
    <property type="entry name" value="RADICAL_SAM"/>
    <property type="match status" value="1"/>
</dbReference>
<dbReference type="Gene3D" id="3.30.750.210">
    <property type="match status" value="1"/>
</dbReference>
<proteinExistence type="predicted"/>
<dbReference type="SUPFAM" id="SSF102114">
    <property type="entry name" value="Radical SAM enzymes"/>
    <property type="match status" value="1"/>
</dbReference>
<dbReference type="InterPro" id="IPR034466">
    <property type="entry name" value="Methyltransferase_Class_B"/>
</dbReference>
<dbReference type="Gene3D" id="3.40.50.280">
    <property type="entry name" value="Cobalamin-binding domain"/>
    <property type="match status" value="1"/>
</dbReference>
<keyword evidence="2" id="KW-0949">S-adenosyl-L-methionine</keyword>
<organism evidence="7 8">
    <name type="scientific">Candidatus Methylocalor cossyra</name>
    <dbReference type="NCBI Taxonomy" id="3108543"/>
    <lineage>
        <taxon>Bacteria</taxon>
        <taxon>Pseudomonadati</taxon>
        <taxon>Pseudomonadota</taxon>
        <taxon>Gammaproteobacteria</taxon>
        <taxon>Methylococcales</taxon>
        <taxon>Methylococcaceae</taxon>
        <taxon>Candidatus Methylocalor</taxon>
    </lineage>
</organism>
<dbReference type="SMART" id="SM00729">
    <property type="entry name" value="Elp3"/>
    <property type="match status" value="1"/>
</dbReference>
<dbReference type="PANTHER" id="PTHR43409">
    <property type="entry name" value="ANAEROBIC MAGNESIUM-PROTOPORPHYRIN IX MONOMETHYL ESTER CYCLASE-RELATED"/>
    <property type="match status" value="1"/>
</dbReference>